<accession>E4XXP9</accession>
<evidence type="ECO:0000313" key="3">
    <source>
        <dbReference type="Proteomes" id="UP000001307"/>
    </source>
</evidence>
<feature type="compositionally biased region" description="Basic and acidic residues" evidence="1">
    <location>
        <begin position="1"/>
        <end position="36"/>
    </location>
</feature>
<feature type="region of interest" description="Disordered" evidence="1">
    <location>
        <begin position="1"/>
        <end position="66"/>
    </location>
</feature>
<feature type="region of interest" description="Disordered" evidence="1">
    <location>
        <begin position="121"/>
        <end position="218"/>
    </location>
</feature>
<gene>
    <name evidence="2" type="ORF">GSOID_T00007443001</name>
</gene>
<protein>
    <submittedName>
        <fullName evidence="2">Uncharacterized protein</fullName>
    </submittedName>
</protein>
<feature type="compositionally biased region" description="Acidic residues" evidence="1">
    <location>
        <begin position="259"/>
        <end position="268"/>
    </location>
</feature>
<feature type="compositionally biased region" description="Acidic residues" evidence="1">
    <location>
        <begin position="307"/>
        <end position="326"/>
    </location>
</feature>
<feature type="compositionally biased region" description="Basic residues" evidence="1">
    <location>
        <begin position="134"/>
        <end position="146"/>
    </location>
</feature>
<name>E4XXP9_OIKDI</name>
<sequence length="969" mass="106854">MDESRWKKAGDQRDRDAKKATRELKDLMSIGRRESDETSGDSSDGVNDEAKENAEPVNSNVPWKSGELTKLAKAGVKARAIGESSANDDEGRLYAPENEAQFLRSLQCLSKPARHERYTLKALQNEAERGGLKTIHRLSMARKGKKPLQVPRVKPLPPRRPSPLPSPPLAPHSRRSEIEVKPLSDSSSSSSSEDDSEDGTAANELSDPDVAVASARPVEEKLSARIRRWRRYNSPEWLNYCGPLGADEHAHNARRSEEESAEEEEEIDATIALQMMSDDGAPIDGGSSSEVEEEDEAAAAVVVSDTNEGEYDEVNNDDVDKEEEEGVQQRPIVASGAATATTESVREEDDNDDDVIFTGFYQQEEQEAAGSRAARGPSFLKKKNRRKLRLKISPKAPIEEERQPARARERRESRSAKRRNSMDDNGGGGGDVSLVDGHELVAPRKAAKNAPEKKKVQSESRPPMAKRSSGKLPPKKPSTTATVTSRPGIKTSTAAKQVPRDALCIESDSIAVDGQVLPLNLPSVEKKKEKEVEGAALLEQIFELAYSARSGIRPSLADTRLAAFLQKLAKQHAEAEKRALQRHEPVLRMFRENVETGVGPALEAPQEKEEYDCAGSVSGPPSGFDRIGAHFVVFAQDGFGNYIIADIKIWVRFTVLHRTGAEDQQWKLISIGDEALGHPARLCEMINAAPMMVYPWPDANRDEYAHAKSAILLSVGYVPCFVAPQYAAEAALMSSTVLAVLCVEQPIDTPPSSVQMEAILNKIELLCWRSVPTLMRTELFGEEKEDEAPASSQEAEQERVFQRFRVLTRCIDRMFGQKIRSTDEEIRVATWGLESSITTLLASLPGFFTAYKEFWPTELLLQTLLVANSRRIFSESPDFMALFGLNRIVPDQLVLEEAKKAAASAAAAPAENATIAKTREQAQKEIAAFASQATPPLAPHSTTYLKYHSHRTITSDRKKTYHTQPHNAS</sequence>
<organism evidence="2">
    <name type="scientific">Oikopleura dioica</name>
    <name type="common">Tunicate</name>
    <dbReference type="NCBI Taxonomy" id="34765"/>
    <lineage>
        <taxon>Eukaryota</taxon>
        <taxon>Metazoa</taxon>
        <taxon>Chordata</taxon>
        <taxon>Tunicata</taxon>
        <taxon>Appendicularia</taxon>
        <taxon>Copelata</taxon>
        <taxon>Oikopleuridae</taxon>
        <taxon>Oikopleura</taxon>
    </lineage>
</organism>
<dbReference type="AlphaFoldDB" id="E4XXP9"/>
<reference evidence="2" key="1">
    <citation type="journal article" date="2010" name="Science">
        <title>Plasticity of animal genome architecture unmasked by rapid evolution of a pelagic tunicate.</title>
        <authorList>
            <person name="Denoeud F."/>
            <person name="Henriet S."/>
            <person name="Mungpakdee S."/>
            <person name="Aury J.M."/>
            <person name="Da Silva C."/>
            <person name="Brinkmann H."/>
            <person name="Mikhaleva J."/>
            <person name="Olsen L.C."/>
            <person name="Jubin C."/>
            <person name="Canestro C."/>
            <person name="Bouquet J.M."/>
            <person name="Danks G."/>
            <person name="Poulain J."/>
            <person name="Campsteijn C."/>
            <person name="Adamski M."/>
            <person name="Cross I."/>
            <person name="Yadetie F."/>
            <person name="Muffato M."/>
            <person name="Louis A."/>
            <person name="Butcher S."/>
            <person name="Tsagkogeorga G."/>
            <person name="Konrad A."/>
            <person name="Singh S."/>
            <person name="Jensen M.F."/>
            <person name="Cong E.H."/>
            <person name="Eikeseth-Otteraa H."/>
            <person name="Noel B."/>
            <person name="Anthouard V."/>
            <person name="Porcel B.M."/>
            <person name="Kachouri-Lafond R."/>
            <person name="Nishino A."/>
            <person name="Ugolini M."/>
            <person name="Chourrout P."/>
            <person name="Nishida H."/>
            <person name="Aasland R."/>
            <person name="Huzurbazar S."/>
            <person name="Westhof E."/>
            <person name="Delsuc F."/>
            <person name="Lehrach H."/>
            <person name="Reinhardt R."/>
            <person name="Weissenbach J."/>
            <person name="Roy S.W."/>
            <person name="Artiguenave F."/>
            <person name="Postlethwait J.H."/>
            <person name="Manak J.R."/>
            <person name="Thompson E.M."/>
            <person name="Jaillon O."/>
            <person name="Du Pasquier L."/>
            <person name="Boudinot P."/>
            <person name="Liberles D.A."/>
            <person name="Volff J.N."/>
            <person name="Philippe H."/>
            <person name="Lenhard B."/>
            <person name="Roest Crollius H."/>
            <person name="Wincker P."/>
            <person name="Chourrout D."/>
        </authorList>
    </citation>
    <scope>NUCLEOTIDE SEQUENCE [LARGE SCALE GENOMIC DNA]</scope>
</reference>
<feature type="compositionally biased region" description="Basic and acidic residues" evidence="1">
    <location>
        <begin position="246"/>
        <end position="258"/>
    </location>
</feature>
<feature type="region of interest" description="Disordered" evidence="1">
    <location>
        <begin position="242"/>
        <end position="495"/>
    </location>
</feature>
<feature type="compositionally biased region" description="Acidic residues" evidence="1">
    <location>
        <begin position="346"/>
        <end position="355"/>
    </location>
</feature>
<feature type="compositionally biased region" description="Pro residues" evidence="1">
    <location>
        <begin position="154"/>
        <end position="170"/>
    </location>
</feature>
<proteinExistence type="predicted"/>
<feature type="compositionally biased region" description="Basic residues" evidence="1">
    <location>
        <begin position="380"/>
        <end position="392"/>
    </location>
</feature>
<dbReference type="Proteomes" id="UP000001307">
    <property type="component" value="Unassembled WGS sequence"/>
</dbReference>
<keyword evidence="3" id="KW-1185">Reference proteome</keyword>
<evidence type="ECO:0000313" key="2">
    <source>
        <dbReference type="EMBL" id="CBY14443.1"/>
    </source>
</evidence>
<feature type="compositionally biased region" description="Basic and acidic residues" evidence="1">
    <location>
        <begin position="397"/>
        <end position="415"/>
    </location>
</feature>
<dbReference type="EMBL" id="FN653287">
    <property type="protein sequence ID" value="CBY14443.1"/>
    <property type="molecule type" value="Genomic_DNA"/>
</dbReference>
<evidence type="ECO:0000256" key="1">
    <source>
        <dbReference type="SAM" id="MobiDB-lite"/>
    </source>
</evidence>
<feature type="compositionally biased region" description="Polar residues" evidence="1">
    <location>
        <begin position="477"/>
        <end position="495"/>
    </location>
</feature>
<dbReference type="InParanoid" id="E4XXP9"/>